<evidence type="ECO:0000256" key="5">
    <source>
        <dbReference type="ARBA" id="ARBA00022989"/>
    </source>
</evidence>
<feature type="transmembrane region" description="Helical" evidence="8">
    <location>
        <begin position="329"/>
        <end position="349"/>
    </location>
</feature>
<dbReference type="GO" id="GO:0000139">
    <property type="term" value="C:Golgi membrane"/>
    <property type="evidence" value="ECO:0007669"/>
    <property type="project" value="TreeGrafter"/>
</dbReference>
<evidence type="ECO:0000313" key="9">
    <source>
        <dbReference type="EMBL" id="CAE0772020.1"/>
    </source>
</evidence>
<evidence type="ECO:0000256" key="2">
    <source>
        <dbReference type="ARBA" id="ARBA00022448"/>
    </source>
</evidence>
<dbReference type="EMBL" id="HBIZ01038629">
    <property type="protein sequence ID" value="CAE0772020.1"/>
    <property type="molecule type" value="Transcribed_RNA"/>
</dbReference>
<evidence type="ECO:0008006" key="10">
    <source>
        <dbReference type="Google" id="ProtNLM"/>
    </source>
</evidence>
<evidence type="ECO:0000256" key="6">
    <source>
        <dbReference type="ARBA" id="ARBA00023136"/>
    </source>
</evidence>
<dbReference type="InterPro" id="IPR037185">
    <property type="entry name" value="EmrE-like"/>
</dbReference>
<sequence length="423" mass="44932">MASFQHPRGNGKRQLFSLSRCDLRQSPPHVLPRRASVRGLESRDALQDLHAAATQDILDGNFDHAIHAASVHQLHQDDDDSSTSSSESPTRREVCDEAESALSPHVKAVPSAAMLSLLMVICGCCCQAPYELIMSSDRGCGDLVSLAEAITGIVASTGSAIAEKEWVLPMRSHALLAAAGIAFSMLTNRALASPLPTAMLCTLKNGSLVANVIVGVAVQGKKYARGQVFAVLVVTTGLVLTAGDASGEAESGPFAMSSESLIAVSCLTSALLVRALSCAMQETAFQRSGRASASEMLFFRSALALPAYMLRASNIGLHAHRWFKSEVGGLSWPTIWLLLFANLVFDYLCKVTMTKLIATCGALHATLVLTVQKFVAFAISVVLLDSEQRASPKLWLGAALVLLGTIAYGFSSQPSLSSRKKTN</sequence>
<dbReference type="AlphaFoldDB" id="A0A7S4F4F6"/>
<dbReference type="InterPro" id="IPR013657">
    <property type="entry name" value="SCL35B1-4/HUT1"/>
</dbReference>
<dbReference type="PANTHER" id="PTHR10778:SF4">
    <property type="entry name" value="NUCLEOTIDE SUGAR TRANSPORTER SLC35B4"/>
    <property type="match status" value="1"/>
</dbReference>
<reference evidence="9" key="1">
    <citation type="submission" date="2021-01" db="EMBL/GenBank/DDBJ databases">
        <authorList>
            <person name="Corre E."/>
            <person name="Pelletier E."/>
            <person name="Niang G."/>
            <person name="Scheremetjew M."/>
            <person name="Finn R."/>
            <person name="Kale V."/>
            <person name="Holt S."/>
            <person name="Cochrane G."/>
            <person name="Meng A."/>
            <person name="Brown T."/>
            <person name="Cohen L."/>
        </authorList>
    </citation>
    <scope>NUCLEOTIDE SEQUENCE</scope>
    <source>
        <strain evidence="9">CCMP645</strain>
    </source>
</reference>
<comment type="subcellular location">
    <subcellularLocation>
        <location evidence="1">Endomembrane system</location>
        <topology evidence="1">Multi-pass membrane protein</topology>
    </subcellularLocation>
</comment>
<evidence type="ECO:0000256" key="1">
    <source>
        <dbReference type="ARBA" id="ARBA00004127"/>
    </source>
</evidence>
<evidence type="ECO:0000256" key="7">
    <source>
        <dbReference type="SAM" id="MobiDB-lite"/>
    </source>
</evidence>
<keyword evidence="6 8" id="KW-0472">Membrane</keyword>
<evidence type="ECO:0000256" key="8">
    <source>
        <dbReference type="SAM" id="Phobius"/>
    </source>
</evidence>
<feature type="region of interest" description="Disordered" evidence="7">
    <location>
        <begin position="71"/>
        <end position="93"/>
    </location>
</feature>
<protein>
    <recommendedName>
        <fullName evidence="10">Sugar phosphate transporter domain-containing protein</fullName>
    </recommendedName>
</protein>
<keyword evidence="3" id="KW-0762">Sugar transport</keyword>
<gene>
    <name evidence="9" type="ORF">PCAR00345_LOCUS24632</name>
</gene>
<dbReference type="Pfam" id="PF08449">
    <property type="entry name" value="UAA"/>
    <property type="match status" value="1"/>
</dbReference>
<keyword evidence="4 8" id="KW-0812">Transmembrane</keyword>
<dbReference type="GO" id="GO:0005464">
    <property type="term" value="F:UDP-xylose transmembrane transporter activity"/>
    <property type="evidence" value="ECO:0007669"/>
    <property type="project" value="TreeGrafter"/>
</dbReference>
<feature type="transmembrane region" description="Helical" evidence="8">
    <location>
        <begin position="394"/>
        <end position="411"/>
    </location>
</feature>
<dbReference type="SUPFAM" id="SSF103481">
    <property type="entry name" value="Multidrug resistance efflux transporter EmrE"/>
    <property type="match status" value="1"/>
</dbReference>
<proteinExistence type="predicted"/>
<evidence type="ECO:0000256" key="3">
    <source>
        <dbReference type="ARBA" id="ARBA00022597"/>
    </source>
</evidence>
<dbReference type="GO" id="GO:0005462">
    <property type="term" value="F:UDP-N-acetylglucosamine transmembrane transporter activity"/>
    <property type="evidence" value="ECO:0007669"/>
    <property type="project" value="TreeGrafter"/>
</dbReference>
<name>A0A7S4F4F6_CHRCT</name>
<dbReference type="PANTHER" id="PTHR10778">
    <property type="entry name" value="SOLUTE CARRIER FAMILY 35 MEMBER B"/>
    <property type="match status" value="1"/>
</dbReference>
<accession>A0A7S4F4F6</accession>
<evidence type="ECO:0000256" key="4">
    <source>
        <dbReference type="ARBA" id="ARBA00022692"/>
    </source>
</evidence>
<organism evidence="9">
    <name type="scientific">Chrysotila carterae</name>
    <name type="common">Marine alga</name>
    <name type="synonym">Syracosphaera carterae</name>
    <dbReference type="NCBI Taxonomy" id="13221"/>
    <lineage>
        <taxon>Eukaryota</taxon>
        <taxon>Haptista</taxon>
        <taxon>Haptophyta</taxon>
        <taxon>Prymnesiophyceae</taxon>
        <taxon>Isochrysidales</taxon>
        <taxon>Isochrysidaceae</taxon>
        <taxon>Chrysotila</taxon>
    </lineage>
</organism>
<feature type="transmembrane region" description="Helical" evidence="8">
    <location>
        <begin position="356"/>
        <end position="382"/>
    </location>
</feature>
<keyword evidence="2" id="KW-0813">Transport</keyword>
<dbReference type="GO" id="GO:0005789">
    <property type="term" value="C:endoplasmic reticulum membrane"/>
    <property type="evidence" value="ECO:0007669"/>
    <property type="project" value="TreeGrafter"/>
</dbReference>
<keyword evidence="5 8" id="KW-1133">Transmembrane helix</keyword>